<keyword evidence="2" id="KW-1185">Reference proteome</keyword>
<reference evidence="1" key="1">
    <citation type="journal article" date="2014" name="Int. J. Syst. Evol. Microbiol.">
        <title>Complete genome sequence of Corynebacterium casei LMG S-19264T (=DSM 44701T), isolated from a smear-ripened cheese.</title>
        <authorList>
            <consortium name="US DOE Joint Genome Institute (JGI-PGF)"/>
            <person name="Walter F."/>
            <person name="Albersmeier A."/>
            <person name="Kalinowski J."/>
            <person name="Ruckert C."/>
        </authorList>
    </citation>
    <scope>NUCLEOTIDE SEQUENCE</scope>
    <source>
        <strain evidence="1">KCTC 22169</strain>
    </source>
</reference>
<comment type="caution">
    <text evidence="1">The sequence shown here is derived from an EMBL/GenBank/DDBJ whole genome shotgun (WGS) entry which is preliminary data.</text>
</comment>
<dbReference type="EMBL" id="BMXR01000010">
    <property type="protein sequence ID" value="GGX66543.1"/>
    <property type="molecule type" value="Genomic_DNA"/>
</dbReference>
<proteinExistence type="predicted"/>
<accession>A0A918KK41</accession>
<name>A0A918KK41_9GAMM</name>
<organism evidence="1 2">
    <name type="scientific">Saccharospirillum salsuginis</name>
    <dbReference type="NCBI Taxonomy" id="418750"/>
    <lineage>
        <taxon>Bacteria</taxon>
        <taxon>Pseudomonadati</taxon>
        <taxon>Pseudomonadota</taxon>
        <taxon>Gammaproteobacteria</taxon>
        <taxon>Oceanospirillales</taxon>
        <taxon>Saccharospirillaceae</taxon>
        <taxon>Saccharospirillum</taxon>
    </lineage>
</organism>
<evidence type="ECO:0000313" key="1">
    <source>
        <dbReference type="EMBL" id="GGX66543.1"/>
    </source>
</evidence>
<reference evidence="1" key="2">
    <citation type="submission" date="2020-09" db="EMBL/GenBank/DDBJ databases">
        <authorList>
            <person name="Sun Q."/>
            <person name="Kim S."/>
        </authorList>
    </citation>
    <scope>NUCLEOTIDE SEQUENCE</scope>
    <source>
        <strain evidence="1">KCTC 22169</strain>
    </source>
</reference>
<gene>
    <name evidence="1" type="ORF">GCM10007392_37820</name>
</gene>
<evidence type="ECO:0000313" key="2">
    <source>
        <dbReference type="Proteomes" id="UP000626148"/>
    </source>
</evidence>
<sequence>MYVSLYGRHTRLALPVEPGSHRYVEYGVGDWRYYALAERHWTSGVRALLLSRQTALSKRSLNIEPGAVPKNRLRSERTVAIIVPADTVPPLAANLQTLWRNGSGPTIERYGHSYRKIRRDYGLLRNSNRQTALWLEQLDCRVEGFVLWSEFEVRQESSP</sequence>
<dbReference type="AlphaFoldDB" id="A0A918KK41"/>
<protein>
    <submittedName>
        <fullName evidence="1">Uncharacterized protein</fullName>
    </submittedName>
</protein>
<dbReference type="Proteomes" id="UP000626148">
    <property type="component" value="Unassembled WGS sequence"/>
</dbReference>